<dbReference type="NCBIfam" id="NF002325">
    <property type="entry name" value="PRK01278.1"/>
    <property type="match status" value="1"/>
</dbReference>
<dbReference type="InterPro" id="IPR015424">
    <property type="entry name" value="PyrdxlP-dep_Trfase"/>
</dbReference>
<dbReference type="FunFam" id="3.40.640.10:FF:000004">
    <property type="entry name" value="Acetylornithine aminotransferase"/>
    <property type="match status" value="1"/>
</dbReference>
<feature type="binding site" evidence="5">
    <location>
        <begin position="101"/>
        <end position="102"/>
    </location>
    <ligand>
        <name>pyridoxal 5'-phosphate</name>
        <dbReference type="ChEBI" id="CHEBI:597326"/>
    </ligand>
</feature>
<dbReference type="InterPro" id="IPR050103">
    <property type="entry name" value="Class-III_PLP-dep_AT"/>
</dbReference>
<keyword evidence="3 5" id="KW-0808">Transferase</keyword>
<sequence length="395" mass="42732">MAVCTEKMHVMNTYARWDVTIVKGSGTTVWDHTGKAYLDCTSGIGVTSLGHCPPAVSAKLHQQLDTLWHSSNVTQHPLQEELGKKLTELSGLDQVFFCNSGAEANEAAIKLARRYAQKTKNEDRFEIITFEQSFHGRTLATLTATGQQKVKEGFNPLPAGFITVPYGDVEAVKNVTTNQTCAVLLELVQGEGGVHPASTDFVTELYEWCKSNDILLMIDEVQTGIGRTGEWFSYQHYGIVPDVITLAKGLGSGFPIGAMLATEAVAAAFSPGSHGTTFGGNQLATTAGMATLLEMEQQNILSHVKAMSEYLLDALKDIAKQYPHQIKGVRGLGLMVGLEMTGEVSGYLKAAQQKGVLLLQAGPNVIRLLPALIIQKSEIDQLVLVLKEILQSGEK</sequence>
<dbReference type="InterPro" id="IPR015421">
    <property type="entry name" value="PyrdxlP-dep_Trfase_major"/>
</dbReference>
<dbReference type="PROSITE" id="PS00600">
    <property type="entry name" value="AA_TRANSFER_CLASS_3"/>
    <property type="match status" value="1"/>
</dbReference>
<organism evidence="6">
    <name type="scientific">Brevibacillus laterosporus</name>
    <name type="common">Bacillus laterosporus</name>
    <dbReference type="NCBI Taxonomy" id="1465"/>
    <lineage>
        <taxon>Bacteria</taxon>
        <taxon>Bacillati</taxon>
        <taxon>Bacillota</taxon>
        <taxon>Bacilli</taxon>
        <taxon>Bacillales</taxon>
        <taxon>Paenibacillaceae</taxon>
        <taxon>Brevibacillus</taxon>
    </lineage>
</organism>
<dbReference type="NCBIfam" id="TIGR00707">
    <property type="entry name" value="argD"/>
    <property type="match status" value="1"/>
</dbReference>
<dbReference type="InterPro" id="IPR005814">
    <property type="entry name" value="Aminotrans_3"/>
</dbReference>
<dbReference type="GO" id="GO:0042802">
    <property type="term" value="F:identical protein binding"/>
    <property type="evidence" value="ECO:0007669"/>
    <property type="project" value="TreeGrafter"/>
</dbReference>
<feature type="binding site" evidence="5">
    <location>
        <position position="276"/>
    </location>
    <ligand>
        <name>N(2)-acetyl-L-ornithine</name>
        <dbReference type="ChEBI" id="CHEBI:57805"/>
    </ligand>
</feature>
<name>A0A0F7C019_BRELA</name>
<comment type="cofactor">
    <cofactor evidence="5">
        <name>pyridoxal 5'-phosphate</name>
        <dbReference type="ChEBI" id="CHEBI:597326"/>
    </cofactor>
    <text evidence="5">Binds 1 pyridoxal phosphate per subunit.</text>
</comment>
<dbReference type="PANTHER" id="PTHR11986">
    <property type="entry name" value="AMINOTRANSFERASE CLASS III"/>
    <property type="match status" value="1"/>
</dbReference>
<feature type="binding site" evidence="5">
    <location>
        <begin position="219"/>
        <end position="222"/>
    </location>
    <ligand>
        <name>pyridoxal 5'-phosphate</name>
        <dbReference type="ChEBI" id="CHEBI:597326"/>
    </ligand>
</feature>
<dbReference type="Gene3D" id="3.40.640.10">
    <property type="entry name" value="Type I PLP-dependent aspartate aminotransferase-like (Major domain)"/>
    <property type="match status" value="1"/>
</dbReference>
<evidence type="ECO:0000256" key="3">
    <source>
        <dbReference type="ARBA" id="ARBA00022679"/>
    </source>
</evidence>
<comment type="catalytic activity">
    <reaction evidence="5">
        <text>N(2)-acetyl-L-ornithine + 2-oxoglutarate = N-acetyl-L-glutamate 5-semialdehyde + L-glutamate</text>
        <dbReference type="Rhea" id="RHEA:18049"/>
        <dbReference type="ChEBI" id="CHEBI:16810"/>
        <dbReference type="ChEBI" id="CHEBI:29123"/>
        <dbReference type="ChEBI" id="CHEBI:29985"/>
        <dbReference type="ChEBI" id="CHEBI:57805"/>
        <dbReference type="EC" id="2.6.1.11"/>
    </reaction>
</comment>
<proteinExistence type="inferred from homology"/>
<protein>
    <recommendedName>
        <fullName evidence="5">Acetylornithine aminotransferase</fullName>
        <shortName evidence="5">ACOAT</shortName>
        <ecNumber evidence="5">2.6.1.11</ecNumber>
    </recommendedName>
</protein>
<evidence type="ECO:0000256" key="1">
    <source>
        <dbReference type="ARBA" id="ARBA00022576"/>
    </source>
</evidence>
<feature type="binding site" evidence="5">
    <location>
        <position position="277"/>
    </location>
    <ligand>
        <name>pyridoxal 5'-phosphate</name>
        <dbReference type="ChEBI" id="CHEBI:597326"/>
    </ligand>
</feature>
<comment type="subunit">
    <text evidence="5">Homodimer.</text>
</comment>
<dbReference type="GO" id="GO:0003992">
    <property type="term" value="F:N2-acetyl-L-ornithine:2-oxoglutarate 5-aminotransferase activity"/>
    <property type="evidence" value="ECO:0007669"/>
    <property type="project" value="UniProtKB-UniRule"/>
</dbReference>
<evidence type="ECO:0000256" key="2">
    <source>
        <dbReference type="ARBA" id="ARBA00022605"/>
    </source>
</evidence>
<dbReference type="Gene3D" id="3.90.1150.10">
    <property type="entry name" value="Aspartate Aminotransferase, domain 1"/>
    <property type="match status" value="1"/>
</dbReference>
<comment type="miscellaneous">
    <text evidence="5">May also have succinyldiaminopimelate aminotransferase activity, thus carrying out the corresponding step in lysine biosynthesis.</text>
</comment>
<dbReference type="AlphaFoldDB" id="A0A0F7C019"/>
<evidence type="ECO:0000313" key="6">
    <source>
        <dbReference type="EMBL" id="AKF94000.1"/>
    </source>
</evidence>
<keyword evidence="5" id="KW-0055">Arginine biosynthesis</keyword>
<dbReference type="PANTHER" id="PTHR11986:SF79">
    <property type="entry name" value="ACETYLORNITHINE AMINOTRANSFERASE, MITOCHONDRIAL"/>
    <property type="match status" value="1"/>
</dbReference>
<keyword evidence="2 5" id="KW-0028">Amino-acid biosynthesis</keyword>
<keyword evidence="5" id="KW-0963">Cytoplasm</keyword>
<evidence type="ECO:0000256" key="5">
    <source>
        <dbReference type="HAMAP-Rule" id="MF_01107"/>
    </source>
</evidence>
<dbReference type="Pfam" id="PF00202">
    <property type="entry name" value="Aminotran_3"/>
    <property type="match status" value="1"/>
</dbReference>
<dbReference type="EMBL" id="CP011074">
    <property type="protein sequence ID" value="AKF94000.1"/>
    <property type="molecule type" value="Genomic_DNA"/>
</dbReference>
<dbReference type="InterPro" id="IPR004636">
    <property type="entry name" value="AcOrn/SuccOrn_fam"/>
</dbReference>
<comment type="subcellular location">
    <subcellularLocation>
        <location evidence="5">Cytoplasm</location>
    </subcellularLocation>
</comment>
<comment type="similarity">
    <text evidence="5">Belongs to the class-III pyridoxal-phosphate-dependent aminotransferase family. ArgD subfamily.</text>
</comment>
<dbReference type="HAMAP" id="MF_01107">
    <property type="entry name" value="ArgD_aminotrans_3"/>
    <property type="match status" value="1"/>
</dbReference>
<feature type="binding site" evidence="5">
    <location>
        <position position="137"/>
    </location>
    <ligand>
        <name>N(2)-acetyl-L-ornithine</name>
        <dbReference type="ChEBI" id="CHEBI:57805"/>
    </ligand>
</feature>
<gene>
    <name evidence="5" type="primary">argD</name>
    <name evidence="6" type="ORF">EX87_10355</name>
</gene>
<dbReference type="PIRSF" id="PIRSF000521">
    <property type="entry name" value="Transaminase_4ab_Lys_Orn"/>
    <property type="match status" value="1"/>
</dbReference>
<dbReference type="InterPro" id="IPR015422">
    <property type="entry name" value="PyrdxlP-dep_Trfase_small"/>
</dbReference>
<reference evidence="6" key="1">
    <citation type="submission" date="2015-03" db="EMBL/GenBank/DDBJ databases">
        <title>MIGS Cultured Bacterial/Archaeal sample from Brevibacillus laterosporus.</title>
        <authorList>
            <person name="Zeng D."/>
            <person name="Zhu L."/>
            <person name="Dong G."/>
            <person name="Ye W."/>
            <person name="Ren D."/>
            <person name="Wu L."/>
            <person name="Xu J."/>
            <person name="Li G."/>
            <person name="Guo L."/>
        </authorList>
    </citation>
    <scope>NUCLEOTIDE SEQUENCE</scope>
    <source>
        <strain evidence="6">B9</strain>
    </source>
</reference>
<dbReference type="GO" id="GO:0030170">
    <property type="term" value="F:pyridoxal phosphate binding"/>
    <property type="evidence" value="ECO:0007669"/>
    <property type="project" value="InterPro"/>
</dbReference>
<comment type="pathway">
    <text evidence="5">Amino-acid biosynthesis; L-arginine biosynthesis; N(2)-acetyl-L-ornithine from L-glutamate: step 4/4.</text>
</comment>
<evidence type="ECO:0000256" key="4">
    <source>
        <dbReference type="ARBA" id="ARBA00022898"/>
    </source>
</evidence>
<feature type="modified residue" description="N6-(pyridoxal phosphate)lysine" evidence="5">
    <location>
        <position position="248"/>
    </location>
</feature>
<dbReference type="GO" id="GO:0006526">
    <property type="term" value="P:L-arginine biosynthetic process"/>
    <property type="evidence" value="ECO:0007669"/>
    <property type="project" value="UniProtKB-UniRule"/>
</dbReference>
<dbReference type="SUPFAM" id="SSF53383">
    <property type="entry name" value="PLP-dependent transferases"/>
    <property type="match status" value="1"/>
</dbReference>
<dbReference type="GO" id="GO:0005737">
    <property type="term" value="C:cytoplasm"/>
    <property type="evidence" value="ECO:0007669"/>
    <property type="project" value="UniProtKB-SubCell"/>
</dbReference>
<dbReference type="InterPro" id="IPR049704">
    <property type="entry name" value="Aminotrans_3_PPA_site"/>
</dbReference>
<accession>A0A0F7C019</accession>
<keyword evidence="4 5" id="KW-0663">Pyridoxal phosphate</keyword>
<keyword evidence="1 5" id="KW-0032">Aminotransferase</keyword>
<dbReference type="EC" id="2.6.1.11" evidence="5"/>
<dbReference type="UniPathway" id="UPA00068">
    <property type="reaction ID" value="UER00109"/>
</dbReference>
<dbReference type="CDD" id="cd00610">
    <property type="entry name" value="OAT_like"/>
    <property type="match status" value="1"/>
</dbReference>
<feature type="binding site" evidence="5">
    <location>
        <position position="134"/>
    </location>
    <ligand>
        <name>pyridoxal 5'-phosphate</name>
        <dbReference type="ChEBI" id="CHEBI:597326"/>
    </ligand>
</feature>
<dbReference type="RefSeq" id="WP_031412993.1">
    <property type="nucleotide sequence ID" value="NZ_CP011074.1"/>
</dbReference>